<dbReference type="Proteomes" id="UP000623461">
    <property type="component" value="Unassembled WGS sequence"/>
</dbReference>
<proteinExistence type="predicted"/>
<feature type="region of interest" description="Disordered" evidence="1">
    <location>
        <begin position="20"/>
        <end position="83"/>
    </location>
</feature>
<name>A0ABQ2HY51_9MICO</name>
<accession>A0ABQ2HY51</accession>
<gene>
    <name evidence="2" type="ORF">GCM10009721_20570</name>
</gene>
<comment type="caution">
    <text evidence="2">The sequence shown here is derived from an EMBL/GenBank/DDBJ whole genome shotgun (WGS) entry which is preliminary data.</text>
</comment>
<organism evidence="2 3">
    <name type="scientific">Terrabacter tumescens</name>
    <dbReference type="NCBI Taxonomy" id="60443"/>
    <lineage>
        <taxon>Bacteria</taxon>
        <taxon>Bacillati</taxon>
        <taxon>Actinomycetota</taxon>
        <taxon>Actinomycetes</taxon>
        <taxon>Micrococcales</taxon>
        <taxon>Intrasporangiaceae</taxon>
        <taxon>Terrabacter</taxon>
    </lineage>
</organism>
<evidence type="ECO:0000313" key="3">
    <source>
        <dbReference type="Proteomes" id="UP000623461"/>
    </source>
</evidence>
<sequence length="83" mass="8573">MQGRGPRDLVQLVVGGVADEVGEEPTVGGPDRLVDPHGHGPKPRPGLREAPGLPLWTTPAGAPPPDLASNARGHRPVGLPIEE</sequence>
<protein>
    <submittedName>
        <fullName evidence="2">Uncharacterized protein</fullName>
    </submittedName>
</protein>
<dbReference type="EMBL" id="BMNZ01000003">
    <property type="protein sequence ID" value="GGM94224.1"/>
    <property type="molecule type" value="Genomic_DNA"/>
</dbReference>
<reference evidence="3" key="1">
    <citation type="journal article" date="2019" name="Int. J. Syst. Evol. Microbiol.">
        <title>The Global Catalogue of Microorganisms (GCM) 10K type strain sequencing project: providing services to taxonomists for standard genome sequencing and annotation.</title>
        <authorList>
            <consortium name="The Broad Institute Genomics Platform"/>
            <consortium name="The Broad Institute Genome Sequencing Center for Infectious Disease"/>
            <person name="Wu L."/>
            <person name="Ma J."/>
        </authorList>
    </citation>
    <scope>NUCLEOTIDE SEQUENCE [LARGE SCALE GENOMIC DNA]</scope>
    <source>
        <strain evidence="3">JCM 1365</strain>
    </source>
</reference>
<evidence type="ECO:0000313" key="2">
    <source>
        <dbReference type="EMBL" id="GGM94224.1"/>
    </source>
</evidence>
<keyword evidence="3" id="KW-1185">Reference proteome</keyword>
<evidence type="ECO:0000256" key="1">
    <source>
        <dbReference type="SAM" id="MobiDB-lite"/>
    </source>
</evidence>